<keyword evidence="1" id="KW-0677">Repeat</keyword>
<dbReference type="InterPro" id="IPR002110">
    <property type="entry name" value="Ankyrin_rpt"/>
</dbReference>
<sequence>MDCVKLLLPLSLSIINQKNNVGDTPMHVASWKNHAEVVQILIENGADKRIRNEDNKTPLDLTHDPAVRSFLEDKVIFSNYKQRKTQQGEDGNDDNDDSD</sequence>
<dbReference type="GO" id="GO:0085020">
    <property type="term" value="P:protein K6-linked ubiquitination"/>
    <property type="evidence" value="ECO:0007669"/>
    <property type="project" value="TreeGrafter"/>
</dbReference>
<evidence type="ECO:0000313" key="6">
    <source>
        <dbReference type="Proteomes" id="UP000681720"/>
    </source>
</evidence>
<dbReference type="PANTHER" id="PTHR24171">
    <property type="entry name" value="ANKYRIN REPEAT DOMAIN-CONTAINING PROTEIN 39-RELATED"/>
    <property type="match status" value="1"/>
</dbReference>
<evidence type="ECO:0000256" key="1">
    <source>
        <dbReference type="ARBA" id="ARBA00022737"/>
    </source>
</evidence>
<protein>
    <submittedName>
        <fullName evidence="5">Uncharacterized protein</fullName>
    </submittedName>
</protein>
<dbReference type="Proteomes" id="UP000681720">
    <property type="component" value="Unassembled WGS sequence"/>
</dbReference>
<dbReference type="InterPro" id="IPR036770">
    <property type="entry name" value="Ankyrin_rpt-contain_sf"/>
</dbReference>
<dbReference type="SUPFAM" id="SSF48403">
    <property type="entry name" value="Ankyrin repeat"/>
    <property type="match status" value="1"/>
</dbReference>
<reference evidence="5" key="1">
    <citation type="submission" date="2021-02" db="EMBL/GenBank/DDBJ databases">
        <authorList>
            <person name="Nowell W R."/>
        </authorList>
    </citation>
    <scope>NUCLEOTIDE SEQUENCE</scope>
</reference>
<dbReference type="GO" id="GO:0031436">
    <property type="term" value="C:BRCA1-BARD1 complex"/>
    <property type="evidence" value="ECO:0007669"/>
    <property type="project" value="TreeGrafter"/>
</dbReference>
<evidence type="ECO:0000256" key="3">
    <source>
        <dbReference type="PROSITE-ProRule" id="PRU00023"/>
    </source>
</evidence>
<evidence type="ECO:0000256" key="4">
    <source>
        <dbReference type="SAM" id="MobiDB-lite"/>
    </source>
</evidence>
<dbReference type="GO" id="GO:0004842">
    <property type="term" value="F:ubiquitin-protein transferase activity"/>
    <property type="evidence" value="ECO:0007669"/>
    <property type="project" value="TreeGrafter"/>
</dbReference>
<feature type="region of interest" description="Disordered" evidence="4">
    <location>
        <begin position="79"/>
        <end position="99"/>
    </location>
</feature>
<dbReference type="PROSITE" id="PS50088">
    <property type="entry name" value="ANK_REPEAT"/>
    <property type="match status" value="1"/>
</dbReference>
<dbReference type="EMBL" id="CAJOBJ010337339">
    <property type="protein sequence ID" value="CAF5190573.1"/>
    <property type="molecule type" value="Genomic_DNA"/>
</dbReference>
<dbReference type="SMART" id="SM00248">
    <property type="entry name" value="ANK"/>
    <property type="match status" value="1"/>
</dbReference>
<organism evidence="5 6">
    <name type="scientific">Rotaria magnacalcarata</name>
    <dbReference type="NCBI Taxonomy" id="392030"/>
    <lineage>
        <taxon>Eukaryota</taxon>
        <taxon>Metazoa</taxon>
        <taxon>Spiralia</taxon>
        <taxon>Gnathifera</taxon>
        <taxon>Rotifera</taxon>
        <taxon>Eurotatoria</taxon>
        <taxon>Bdelloidea</taxon>
        <taxon>Philodinida</taxon>
        <taxon>Philodinidae</taxon>
        <taxon>Rotaria</taxon>
    </lineage>
</organism>
<feature type="compositionally biased region" description="Acidic residues" evidence="4">
    <location>
        <begin position="90"/>
        <end position="99"/>
    </location>
</feature>
<gene>
    <name evidence="5" type="ORF">GIL414_LOCUS72864</name>
</gene>
<evidence type="ECO:0000313" key="5">
    <source>
        <dbReference type="EMBL" id="CAF5190573.1"/>
    </source>
</evidence>
<proteinExistence type="predicted"/>
<accession>A0A8S3HXM3</accession>
<feature type="repeat" description="ANK" evidence="3">
    <location>
        <begin position="21"/>
        <end position="53"/>
    </location>
</feature>
<dbReference type="Gene3D" id="1.25.40.20">
    <property type="entry name" value="Ankyrin repeat-containing domain"/>
    <property type="match status" value="1"/>
</dbReference>
<dbReference type="PROSITE" id="PS50297">
    <property type="entry name" value="ANK_REP_REGION"/>
    <property type="match status" value="1"/>
</dbReference>
<dbReference type="GO" id="GO:0070531">
    <property type="term" value="C:BRCA1-A complex"/>
    <property type="evidence" value="ECO:0007669"/>
    <property type="project" value="TreeGrafter"/>
</dbReference>
<dbReference type="PANTHER" id="PTHR24171:SF8">
    <property type="entry name" value="BRCA1-ASSOCIATED RING DOMAIN PROTEIN 1"/>
    <property type="match status" value="1"/>
</dbReference>
<keyword evidence="2 3" id="KW-0040">ANK repeat</keyword>
<dbReference type="AlphaFoldDB" id="A0A8S3HXM3"/>
<evidence type="ECO:0000256" key="2">
    <source>
        <dbReference type="ARBA" id="ARBA00023043"/>
    </source>
</evidence>
<comment type="caution">
    <text evidence="5">The sequence shown here is derived from an EMBL/GenBank/DDBJ whole genome shotgun (WGS) entry which is preliminary data.</text>
</comment>
<name>A0A8S3HXM3_9BILA</name>
<dbReference type="Pfam" id="PF13857">
    <property type="entry name" value="Ank_5"/>
    <property type="match status" value="1"/>
</dbReference>